<protein>
    <submittedName>
        <fullName evidence="2">Uncharacterized protein</fullName>
    </submittedName>
</protein>
<dbReference type="RefSeq" id="WP_138670372.1">
    <property type="nucleotide sequence ID" value="NZ_VCKY01000130.1"/>
</dbReference>
<feature type="region of interest" description="Disordered" evidence="1">
    <location>
        <begin position="62"/>
        <end position="92"/>
    </location>
</feature>
<dbReference type="Proteomes" id="UP000309128">
    <property type="component" value="Unassembled WGS sequence"/>
</dbReference>
<accession>A0A5S4F896</accession>
<comment type="caution">
    <text evidence="2">The sequence shown here is derived from an EMBL/GenBank/DDBJ whole genome shotgun (WGS) entry which is preliminary data.</text>
</comment>
<gene>
    <name evidence="2" type="ORF">ETD86_31930</name>
</gene>
<reference evidence="2 3" key="1">
    <citation type="submission" date="2019-05" db="EMBL/GenBank/DDBJ databases">
        <title>Draft genome sequence of Nonomuraea turkmeniaca DSM 43926.</title>
        <authorList>
            <person name="Saricaoglu S."/>
            <person name="Isik K."/>
        </authorList>
    </citation>
    <scope>NUCLEOTIDE SEQUENCE [LARGE SCALE GENOMIC DNA]</scope>
    <source>
        <strain evidence="2 3">DSM 43926</strain>
    </source>
</reference>
<organism evidence="2 3">
    <name type="scientific">Nonomuraea turkmeniaca</name>
    <dbReference type="NCBI Taxonomy" id="103838"/>
    <lineage>
        <taxon>Bacteria</taxon>
        <taxon>Bacillati</taxon>
        <taxon>Actinomycetota</taxon>
        <taxon>Actinomycetes</taxon>
        <taxon>Streptosporangiales</taxon>
        <taxon>Streptosporangiaceae</taxon>
        <taxon>Nonomuraea</taxon>
    </lineage>
</organism>
<evidence type="ECO:0000313" key="3">
    <source>
        <dbReference type="Proteomes" id="UP000309128"/>
    </source>
</evidence>
<proteinExistence type="predicted"/>
<dbReference type="EMBL" id="VCKY01000130">
    <property type="protein sequence ID" value="TMR12729.1"/>
    <property type="molecule type" value="Genomic_DNA"/>
</dbReference>
<name>A0A5S4F896_9ACTN</name>
<dbReference type="OrthoDB" id="1551204at2"/>
<sequence length="92" mass="10435">MPLRLTYLAVTSAFAALRFLPMSERDRDVESLALRHQITVFERQLGDEVLRRLRPLVRPDTVGLSAGPRRTRHAGHQGRAVHSPTISLRINL</sequence>
<keyword evidence="3" id="KW-1185">Reference proteome</keyword>
<dbReference type="AlphaFoldDB" id="A0A5S4F896"/>
<evidence type="ECO:0000256" key="1">
    <source>
        <dbReference type="SAM" id="MobiDB-lite"/>
    </source>
</evidence>
<evidence type="ECO:0000313" key="2">
    <source>
        <dbReference type="EMBL" id="TMR12729.1"/>
    </source>
</evidence>